<comment type="caution">
    <text evidence="1">The sequence shown here is derived from an EMBL/GenBank/DDBJ whole genome shotgun (WGS) entry which is preliminary data.</text>
</comment>
<reference evidence="1" key="1">
    <citation type="submission" date="2020-09" db="EMBL/GenBank/DDBJ databases">
        <authorList>
            <person name="Kim M.K."/>
        </authorList>
    </citation>
    <scope>NUCLEOTIDE SEQUENCE</scope>
    <source>
        <strain evidence="1">BT704</strain>
    </source>
</reference>
<accession>A0A927AYB7</accession>
<dbReference type="RefSeq" id="WP_191037629.1">
    <property type="nucleotide sequence ID" value="NZ_JACXAA010000001.1"/>
</dbReference>
<protein>
    <submittedName>
        <fullName evidence="1">Uncharacterized protein</fullName>
    </submittedName>
</protein>
<proteinExistence type="predicted"/>
<dbReference type="AlphaFoldDB" id="A0A927AYB7"/>
<keyword evidence="2" id="KW-1185">Reference proteome</keyword>
<dbReference type="EMBL" id="JACXAA010000001">
    <property type="protein sequence ID" value="MBD2752011.1"/>
    <property type="molecule type" value="Genomic_DNA"/>
</dbReference>
<evidence type="ECO:0000313" key="1">
    <source>
        <dbReference type="EMBL" id="MBD2752011.1"/>
    </source>
</evidence>
<dbReference type="Proteomes" id="UP000653797">
    <property type="component" value="Unassembled WGS sequence"/>
</dbReference>
<name>A0A927AYB7_9BACT</name>
<sequence length="71" mass="8521">MKSQDDDKKKETQHKSFRFTPDTSRKLKEVAVLFGRSETSMLEQIIDTYYIDRAKFFDEDRKKRLKDLASE</sequence>
<gene>
    <name evidence="1" type="ORF">IC230_03845</name>
</gene>
<evidence type="ECO:0000313" key="2">
    <source>
        <dbReference type="Proteomes" id="UP000653797"/>
    </source>
</evidence>
<organism evidence="1 2">
    <name type="scientific">Spirosoma validum</name>
    <dbReference type="NCBI Taxonomy" id="2771355"/>
    <lineage>
        <taxon>Bacteria</taxon>
        <taxon>Pseudomonadati</taxon>
        <taxon>Bacteroidota</taxon>
        <taxon>Cytophagia</taxon>
        <taxon>Cytophagales</taxon>
        <taxon>Cytophagaceae</taxon>
        <taxon>Spirosoma</taxon>
    </lineage>
</organism>